<dbReference type="OrthoDB" id="5381351at2759"/>
<dbReference type="AlphaFoldDB" id="B6K253"/>
<name>B6K253_SCHJY</name>
<dbReference type="EMBL" id="KE651166">
    <property type="protein sequence ID" value="EEB07234.1"/>
    <property type="molecule type" value="Genomic_DNA"/>
</dbReference>
<dbReference type="GeneID" id="7049064"/>
<protein>
    <submittedName>
        <fullName evidence="2">Calnexin independence factor Cif1</fullName>
    </submittedName>
</protein>
<dbReference type="Proteomes" id="UP000001744">
    <property type="component" value="Unassembled WGS sequence"/>
</dbReference>
<dbReference type="Gene3D" id="3.60.130.30">
    <property type="match status" value="1"/>
</dbReference>
<evidence type="ECO:0000313" key="4">
    <source>
        <dbReference type="Proteomes" id="UP000001744"/>
    </source>
</evidence>
<dbReference type="OMA" id="HSVRLHD"/>
<keyword evidence="4" id="KW-1185">Reference proteome</keyword>
<evidence type="ECO:0000313" key="2">
    <source>
        <dbReference type="EMBL" id="EEB07234.1"/>
    </source>
</evidence>
<feature type="region of interest" description="Disordered" evidence="1">
    <location>
        <begin position="1"/>
        <end position="47"/>
    </location>
</feature>
<dbReference type="VEuPathDB" id="FungiDB:SJAG_02318"/>
<evidence type="ECO:0000256" key="1">
    <source>
        <dbReference type="SAM" id="MobiDB-lite"/>
    </source>
</evidence>
<gene>
    <name evidence="3" type="primary">cif1</name>
    <name evidence="2" type="ORF">SJAG_02318</name>
</gene>
<dbReference type="RefSeq" id="XP_002173527.1">
    <property type="nucleotide sequence ID" value="XM_002173491.2"/>
</dbReference>
<dbReference type="HOGENOM" id="CLU_874817_0_0_1"/>
<dbReference type="JaponicusDB" id="SJAG_02318">
    <property type="gene designation" value="cif1"/>
</dbReference>
<feature type="compositionally biased region" description="Basic and acidic residues" evidence="1">
    <location>
        <begin position="1"/>
        <end position="25"/>
    </location>
</feature>
<proteinExistence type="predicted"/>
<reference evidence="2 4" key="1">
    <citation type="journal article" date="2011" name="Science">
        <title>Comparative functional genomics of the fission yeasts.</title>
        <authorList>
            <person name="Rhind N."/>
            <person name="Chen Z."/>
            <person name="Yassour M."/>
            <person name="Thompson D.A."/>
            <person name="Haas B.J."/>
            <person name="Habib N."/>
            <person name="Wapinski I."/>
            <person name="Roy S."/>
            <person name="Lin M.F."/>
            <person name="Heiman D.I."/>
            <person name="Young S.K."/>
            <person name="Furuya K."/>
            <person name="Guo Y."/>
            <person name="Pidoux A."/>
            <person name="Chen H.M."/>
            <person name="Robbertse B."/>
            <person name="Goldberg J.M."/>
            <person name="Aoki K."/>
            <person name="Bayne E.H."/>
            <person name="Berlin A.M."/>
            <person name="Desjardins C.A."/>
            <person name="Dobbs E."/>
            <person name="Dukaj L."/>
            <person name="Fan L."/>
            <person name="FitzGerald M.G."/>
            <person name="French C."/>
            <person name="Gujja S."/>
            <person name="Hansen K."/>
            <person name="Keifenheim D."/>
            <person name="Levin J.Z."/>
            <person name="Mosher R.A."/>
            <person name="Mueller C.A."/>
            <person name="Pfiffner J."/>
            <person name="Priest M."/>
            <person name="Russ C."/>
            <person name="Smialowska A."/>
            <person name="Swoboda P."/>
            <person name="Sykes S.M."/>
            <person name="Vaughn M."/>
            <person name="Vengrova S."/>
            <person name="Yoder R."/>
            <person name="Zeng Q."/>
            <person name="Allshire R."/>
            <person name="Baulcombe D."/>
            <person name="Birren B.W."/>
            <person name="Brown W."/>
            <person name="Ekwall K."/>
            <person name="Kellis M."/>
            <person name="Leatherwood J."/>
            <person name="Levin H."/>
            <person name="Margalit H."/>
            <person name="Martienssen R."/>
            <person name="Nieduszynski C.A."/>
            <person name="Spatafora J.W."/>
            <person name="Friedman N."/>
            <person name="Dalgaard J.Z."/>
            <person name="Baumann P."/>
            <person name="Niki H."/>
            <person name="Regev A."/>
            <person name="Nusbaum C."/>
        </authorList>
    </citation>
    <scope>NUCLEOTIDE SEQUENCE [LARGE SCALE GENOMIC DNA]</scope>
    <source>
        <strain evidence="4">yFS275 / FY16936</strain>
    </source>
</reference>
<evidence type="ECO:0000313" key="3">
    <source>
        <dbReference type="JaponicusDB" id="SJAG_02318"/>
    </source>
</evidence>
<accession>B6K253</accession>
<dbReference type="STRING" id="402676.B6K253"/>
<organism evidence="2 4">
    <name type="scientific">Schizosaccharomyces japonicus (strain yFS275 / FY16936)</name>
    <name type="common">Fission yeast</name>
    <dbReference type="NCBI Taxonomy" id="402676"/>
    <lineage>
        <taxon>Eukaryota</taxon>
        <taxon>Fungi</taxon>
        <taxon>Dikarya</taxon>
        <taxon>Ascomycota</taxon>
        <taxon>Taphrinomycotina</taxon>
        <taxon>Schizosaccharomycetes</taxon>
        <taxon>Schizosaccharomycetales</taxon>
        <taxon>Schizosaccharomycetaceae</taxon>
        <taxon>Schizosaccharomyces</taxon>
    </lineage>
</organism>
<sequence length="319" mass="36256">MSTQILEDKNPAQAEEKKEEVKGTESTEATAEAAPAKRKRREIRAEKLRNEKRQKALAIADEQRRKRVSIEFVTLKKLSKLKSSSEKIKVKDKKERLVIDDGSQYGDSKNALLVYHLACGTGAKFTEKLFDGISELYKAQNPVDMERKFVFGSTYESNKGRLVKTKDTVNTLGYSTFIETFSPLFRFASGIIHNHIPEFHETMLKLKLAPKQDRFGAFPNLALVPLKEGHINLGEDPIKYGYAVLIFAGDFDEDVLQLPNINGVIRLHGGSMVVLRAGLLQQYFQTSKKEQSENKFCAVLFASQRLWKHVDNEDVTKKW</sequence>